<gene>
    <name evidence="1" type="ORF">SCP_0305930</name>
</gene>
<accession>A0A401GFJ4</accession>
<protein>
    <submittedName>
        <fullName evidence="1">Reverse transcriptase-rnase h-integrase</fullName>
    </submittedName>
</protein>
<dbReference type="EMBL" id="BFAD01000003">
    <property type="protein sequence ID" value="GBE80873.1"/>
    <property type="molecule type" value="Genomic_DNA"/>
</dbReference>
<organism evidence="1 2">
    <name type="scientific">Sparassis crispa</name>
    <dbReference type="NCBI Taxonomy" id="139825"/>
    <lineage>
        <taxon>Eukaryota</taxon>
        <taxon>Fungi</taxon>
        <taxon>Dikarya</taxon>
        <taxon>Basidiomycota</taxon>
        <taxon>Agaricomycotina</taxon>
        <taxon>Agaricomycetes</taxon>
        <taxon>Polyporales</taxon>
        <taxon>Sparassidaceae</taxon>
        <taxon>Sparassis</taxon>
    </lineage>
</organism>
<dbReference type="SUPFAM" id="SSF56672">
    <property type="entry name" value="DNA/RNA polymerases"/>
    <property type="match status" value="1"/>
</dbReference>
<comment type="caution">
    <text evidence="1">The sequence shown here is derived from an EMBL/GenBank/DDBJ whole genome shotgun (WGS) entry which is preliminary data.</text>
</comment>
<evidence type="ECO:0000313" key="1">
    <source>
        <dbReference type="EMBL" id="GBE80873.1"/>
    </source>
</evidence>
<keyword evidence="2" id="KW-1185">Reference proteome</keyword>
<keyword evidence="1" id="KW-0548">Nucleotidyltransferase</keyword>
<dbReference type="Proteomes" id="UP000287166">
    <property type="component" value="Unassembled WGS sequence"/>
</dbReference>
<dbReference type="GeneID" id="38777790"/>
<dbReference type="InParanoid" id="A0A401GFJ4"/>
<keyword evidence="1" id="KW-0808">Transferase</keyword>
<proteinExistence type="predicted"/>
<dbReference type="AlphaFoldDB" id="A0A401GFJ4"/>
<dbReference type="GO" id="GO:0003964">
    <property type="term" value="F:RNA-directed DNA polymerase activity"/>
    <property type="evidence" value="ECO:0007669"/>
    <property type="project" value="UniProtKB-KW"/>
</dbReference>
<dbReference type="RefSeq" id="XP_027611786.1">
    <property type="nucleotide sequence ID" value="XM_027755985.1"/>
</dbReference>
<name>A0A401GFJ4_9APHY</name>
<dbReference type="InterPro" id="IPR043502">
    <property type="entry name" value="DNA/RNA_pol_sf"/>
</dbReference>
<evidence type="ECO:0000313" key="2">
    <source>
        <dbReference type="Proteomes" id="UP000287166"/>
    </source>
</evidence>
<dbReference type="OrthoDB" id="2749397at2759"/>
<keyword evidence="1" id="KW-0695">RNA-directed DNA polymerase</keyword>
<sequence length="95" mass="10790">MDTLLYKASGKSQELVQEAIQKAGGAKKELEELIPSDLMGYKDVFEKKAAEWFPSSRAWDHAINLKPEFVPKDCKIYPLSPKEQTALDEFLDENT</sequence>
<reference evidence="1 2" key="1">
    <citation type="journal article" date="2018" name="Sci. Rep.">
        <title>Genome sequence of the cauliflower mushroom Sparassis crispa (Hanabiratake) and its association with beneficial usage.</title>
        <authorList>
            <person name="Kiyama R."/>
            <person name="Furutani Y."/>
            <person name="Kawaguchi K."/>
            <person name="Nakanishi T."/>
        </authorList>
    </citation>
    <scope>NUCLEOTIDE SEQUENCE [LARGE SCALE GENOMIC DNA]</scope>
</reference>